<dbReference type="Gene3D" id="1.10.510.10">
    <property type="entry name" value="Transferase(Phosphotransferase) domain 1"/>
    <property type="match status" value="1"/>
</dbReference>
<evidence type="ECO:0000313" key="3">
    <source>
        <dbReference type="EMBL" id="WYK18667.1"/>
    </source>
</evidence>
<dbReference type="RefSeq" id="WP_339106777.1">
    <property type="nucleotide sequence ID" value="NZ_CP146606.1"/>
</dbReference>
<dbReference type="PROSITE" id="PS50011">
    <property type="entry name" value="PROTEIN_KINASE_DOM"/>
    <property type="match status" value="1"/>
</dbReference>
<evidence type="ECO:0000259" key="2">
    <source>
        <dbReference type="PROSITE" id="PS50011"/>
    </source>
</evidence>
<feature type="compositionally biased region" description="Basic and acidic residues" evidence="1">
    <location>
        <begin position="369"/>
        <end position="387"/>
    </location>
</feature>
<feature type="domain" description="Protein kinase" evidence="2">
    <location>
        <begin position="1"/>
        <end position="243"/>
    </location>
</feature>
<dbReference type="CDD" id="cd14014">
    <property type="entry name" value="STKc_PknB_like"/>
    <property type="match status" value="1"/>
</dbReference>
<name>A0ABZ2TG90_9RHOB</name>
<dbReference type="InterPro" id="IPR000719">
    <property type="entry name" value="Prot_kinase_dom"/>
</dbReference>
<dbReference type="GO" id="GO:0016301">
    <property type="term" value="F:kinase activity"/>
    <property type="evidence" value="ECO:0007669"/>
    <property type="project" value="UniProtKB-KW"/>
</dbReference>
<feature type="region of interest" description="Disordered" evidence="1">
    <location>
        <begin position="281"/>
        <end position="337"/>
    </location>
</feature>
<evidence type="ECO:0000256" key="1">
    <source>
        <dbReference type="SAM" id="MobiDB-lite"/>
    </source>
</evidence>
<dbReference type="SMART" id="SM00219">
    <property type="entry name" value="TyrKc"/>
    <property type="match status" value="1"/>
</dbReference>
<dbReference type="EMBL" id="CP146606">
    <property type="protein sequence ID" value="WYK18667.1"/>
    <property type="molecule type" value="Genomic_DNA"/>
</dbReference>
<accession>A0ABZ2TG90</accession>
<dbReference type="PROSITE" id="PS00109">
    <property type="entry name" value="PROTEIN_KINASE_TYR"/>
    <property type="match status" value="1"/>
</dbReference>
<dbReference type="Proteomes" id="UP001281305">
    <property type="component" value="Chromosome"/>
</dbReference>
<feature type="compositionally biased region" description="Basic and acidic residues" evidence="1">
    <location>
        <begin position="433"/>
        <end position="449"/>
    </location>
</feature>
<dbReference type="PANTHER" id="PTHR24362">
    <property type="entry name" value="SERINE/THREONINE-PROTEIN KINASE NEK"/>
    <property type="match status" value="1"/>
</dbReference>
<dbReference type="InterPro" id="IPR020635">
    <property type="entry name" value="Tyr_kinase_cat_dom"/>
</dbReference>
<gene>
    <name evidence="3" type="ORF">RZS32_001915</name>
</gene>
<sequence length="476" mass="52001">MCTRAALRVCPKTEQFAKRFETVLDQFKHEAYRLAALEHPGIVRVHQVFEENGTAFLGMDFVNGEDLCTIVEETPERLDGATLLQVVSEALDAVQYTHEQGILHRDLAPDNFIIDARNRVTLIDFGSSLEIESQDQSASSKLLAVKDGYSPFEFYDQAAEHHVVSDIYALGATFHYLVTGYTPPDAEIRRQSIEAGNPDPFEPLRGVDWDLDQGFLNLINQALNVYPQDRIASAAQWLGHLNAALAAHVQPQVQAQPSIQPVQSVQPAPVAQTQPEIHVQPQASAPVVEDSKPLHAPVKDAPLSAPDPRVKAAVPAETESSPKQKTLAAAPPPDPTAIPLDAPEIISKISELVSDTNSKFTPGVSHLLKTKEDVEREAASKIEEPKSKSQPVDIFGNPIEDVDAFLAEQDGTPLRKKRKSKDKAGTSSQDPSMEQHADAEGRDPNDPKPARKGAMGRFFNKILPGKESGDSVVLQN</sequence>
<dbReference type="Pfam" id="PF00069">
    <property type="entry name" value="Pkinase"/>
    <property type="match status" value="1"/>
</dbReference>
<dbReference type="InterPro" id="IPR011009">
    <property type="entry name" value="Kinase-like_dom_sf"/>
</dbReference>
<evidence type="ECO:0000313" key="4">
    <source>
        <dbReference type="Proteomes" id="UP001281305"/>
    </source>
</evidence>
<dbReference type="SUPFAM" id="SSF56112">
    <property type="entry name" value="Protein kinase-like (PK-like)"/>
    <property type="match status" value="1"/>
</dbReference>
<keyword evidence="3" id="KW-0418">Kinase</keyword>
<reference evidence="3 4" key="1">
    <citation type="submission" date="2024-02" db="EMBL/GenBank/DDBJ databases">
        <title>Roseovarius strain W115 nov., isolated from a marine algae.</title>
        <authorList>
            <person name="Lee M.W."/>
            <person name="Lee J.K."/>
            <person name="Kim J.M."/>
            <person name="Choi D.G."/>
            <person name="Baek J.H."/>
            <person name="Bayburt H."/>
            <person name="Jung J.J."/>
            <person name="Han D.M."/>
            <person name="Jeon C.O."/>
        </authorList>
    </citation>
    <scope>NUCLEOTIDE SEQUENCE [LARGE SCALE GENOMIC DNA]</scope>
    <source>
        <strain evidence="3 4">W115</strain>
    </source>
</reference>
<proteinExistence type="predicted"/>
<dbReference type="PANTHER" id="PTHR24362:SF309">
    <property type="entry name" value="PROTEIN KINASE DOMAIN-CONTAINING PROTEIN"/>
    <property type="match status" value="1"/>
</dbReference>
<dbReference type="InterPro" id="IPR008266">
    <property type="entry name" value="Tyr_kinase_AS"/>
</dbReference>
<keyword evidence="3" id="KW-0808">Transferase</keyword>
<keyword evidence="4" id="KW-1185">Reference proteome</keyword>
<organism evidence="3 4">
    <name type="scientific">Roseovarius rhodophyticola</name>
    <dbReference type="NCBI Taxonomy" id="3080827"/>
    <lineage>
        <taxon>Bacteria</taxon>
        <taxon>Pseudomonadati</taxon>
        <taxon>Pseudomonadota</taxon>
        <taxon>Alphaproteobacteria</taxon>
        <taxon>Rhodobacterales</taxon>
        <taxon>Roseobacteraceae</taxon>
        <taxon>Roseovarius</taxon>
    </lineage>
</organism>
<protein>
    <submittedName>
        <fullName evidence="3">Protein kinase</fullName>
    </submittedName>
</protein>
<feature type="region of interest" description="Disordered" evidence="1">
    <location>
        <begin position="362"/>
        <end position="476"/>
    </location>
</feature>